<dbReference type="InterPro" id="IPR001806">
    <property type="entry name" value="Small_GTPase"/>
</dbReference>
<keyword evidence="3 5" id="KW-1015">Disulfide bond</keyword>
<dbReference type="InterPro" id="IPR050733">
    <property type="entry name" value="Vitellogenin/Apolipophorin"/>
</dbReference>
<evidence type="ECO:0000256" key="2">
    <source>
        <dbReference type="ARBA" id="ARBA00022761"/>
    </source>
</evidence>
<evidence type="ECO:0000256" key="3">
    <source>
        <dbReference type="ARBA" id="ARBA00023157"/>
    </source>
</evidence>
<keyword evidence="6" id="KW-0175">Coiled coil</keyword>
<comment type="caution">
    <text evidence="5">Lacks conserved residue(s) required for the propagation of feature annotation.</text>
</comment>
<keyword evidence="1" id="KW-0732">Signal</keyword>
<evidence type="ECO:0000256" key="1">
    <source>
        <dbReference type="ARBA" id="ARBA00022729"/>
    </source>
</evidence>
<comment type="caution">
    <text evidence="8">The sequence shown here is derived from an EMBL/GenBank/DDBJ whole genome shotgun (WGS) entry which is preliminary data.</text>
</comment>
<dbReference type="InterPro" id="IPR015816">
    <property type="entry name" value="Vitellinogen_b-sht_N"/>
</dbReference>
<keyword evidence="9" id="KW-1185">Reference proteome</keyword>
<dbReference type="InterPro" id="IPR001747">
    <property type="entry name" value="Vitellogenin_N"/>
</dbReference>
<evidence type="ECO:0000256" key="5">
    <source>
        <dbReference type="PROSITE-ProRule" id="PRU00557"/>
    </source>
</evidence>
<protein>
    <recommendedName>
        <fullName evidence="7">Vitellogenin domain-containing protein</fullName>
    </recommendedName>
</protein>
<gene>
    <name evidence="8" type="ORF">MEDL_2889</name>
</gene>
<proteinExistence type="predicted"/>
<dbReference type="PANTHER" id="PTHR23345">
    <property type="entry name" value="VITELLOGENIN-RELATED"/>
    <property type="match status" value="1"/>
</dbReference>
<feature type="disulfide bond" evidence="5">
    <location>
        <begin position="164"/>
        <end position="167"/>
    </location>
</feature>
<organism evidence="8 9">
    <name type="scientific">Mytilus edulis</name>
    <name type="common">Blue mussel</name>
    <dbReference type="NCBI Taxonomy" id="6550"/>
    <lineage>
        <taxon>Eukaryota</taxon>
        <taxon>Metazoa</taxon>
        <taxon>Spiralia</taxon>
        <taxon>Lophotrochozoa</taxon>
        <taxon>Mollusca</taxon>
        <taxon>Bivalvia</taxon>
        <taxon>Autobranchia</taxon>
        <taxon>Pteriomorphia</taxon>
        <taxon>Mytilida</taxon>
        <taxon>Mytiloidea</taxon>
        <taxon>Mytilidae</taxon>
        <taxon>Mytilinae</taxon>
        <taxon>Mytilus</taxon>
    </lineage>
</organism>
<dbReference type="GO" id="GO:0005525">
    <property type="term" value="F:GTP binding"/>
    <property type="evidence" value="ECO:0007669"/>
    <property type="project" value="InterPro"/>
</dbReference>
<feature type="domain" description="Vitellogenin" evidence="7">
    <location>
        <begin position="1"/>
        <end position="466"/>
    </location>
</feature>
<feature type="coiled-coil region" evidence="6">
    <location>
        <begin position="412"/>
        <end position="439"/>
    </location>
</feature>
<evidence type="ECO:0000313" key="8">
    <source>
        <dbReference type="EMBL" id="CAG2187371.1"/>
    </source>
</evidence>
<dbReference type="EMBL" id="CAJPWZ010000167">
    <property type="protein sequence ID" value="CAG2187371.1"/>
    <property type="molecule type" value="Genomic_DNA"/>
</dbReference>
<evidence type="ECO:0000256" key="6">
    <source>
        <dbReference type="SAM" id="Coils"/>
    </source>
</evidence>
<sequence>MDKVYLYKLNGLVENENPTREQLSVYEELSGTEAKWMLDYLMKPMTFKYIRGHVLEIRGESEDNPWSTNVKKGILSLLEMNLEERMSVSSKDRLVELNRNRFSPTDFYTVMEPSVVGDCETTYNIETDIPNEDQKYMYLTKIKNYKRCLDRPVYTRSYFNAMKCAQCENERTEPFKSASQIRYILNGDKRMFLIQSAIAESQHVFTPYSADGGNVATYINQTLVLINQEEIRSPIAGPRNPQVYTNGLQADVHDKPDQLEKPLTMQPSLDQMPKRTPEEAKQLISKYLDMIVGYSKDEVEAEATSVTFTLADEIRRADANILRSVWEEYAGSTDKSANDDKSYKREILLDIFPMSGTPAAFEILSDYIRKAKTSPEDVHQCLYCHSLSRYQYCQLSIEPLRQSTYMCLGAFADRIKVEKDKLNKQLLQKERQIKALHDVENRKFVQSQLQSKLTHVQDQLEQTSAKFADSVGLSFAETSAKISKNVEQAFLTLVSDIKNKSALDGVSAPSKLNALDVGDSERNTSAGQEEVSTACDYDTLEEEISAGRIFRGKDMYKKLLSMKKSELSTYLDSKSKIVGNISKCGKVSTQTENDMRVLAIMVHSVECSGL</sequence>
<dbReference type="Pfam" id="PF01347">
    <property type="entry name" value="Vitellogenin_N"/>
    <property type="match status" value="1"/>
</dbReference>
<dbReference type="AlphaFoldDB" id="A0A8S3PUD9"/>
<reference evidence="8" key="1">
    <citation type="submission" date="2021-03" db="EMBL/GenBank/DDBJ databases">
        <authorList>
            <person name="Bekaert M."/>
        </authorList>
    </citation>
    <scope>NUCLEOTIDE SEQUENCE</scope>
</reference>
<dbReference type="InterPro" id="IPR011030">
    <property type="entry name" value="Lipovitellin_superhlx_dom"/>
</dbReference>
<dbReference type="SMART" id="SM00638">
    <property type="entry name" value="LPD_N"/>
    <property type="match status" value="1"/>
</dbReference>
<dbReference type="SUPFAM" id="SSF48431">
    <property type="entry name" value="Lipovitellin-phosvitin complex, superhelical domain"/>
    <property type="match status" value="1"/>
</dbReference>
<dbReference type="Gene3D" id="2.30.230.10">
    <property type="entry name" value="Lipovitellin, beta-sheet shell regions, chain A"/>
    <property type="match status" value="1"/>
</dbReference>
<name>A0A8S3PUD9_MYTED</name>
<dbReference type="InterPro" id="IPR015819">
    <property type="entry name" value="Lipid_transp_b-sht_shell"/>
</dbReference>
<dbReference type="Gene3D" id="1.25.10.20">
    <property type="entry name" value="Vitellinogen, superhelical"/>
    <property type="match status" value="1"/>
</dbReference>
<dbReference type="PROSITE" id="PS51211">
    <property type="entry name" value="VITELLOGENIN"/>
    <property type="match status" value="1"/>
</dbReference>
<evidence type="ECO:0000259" key="7">
    <source>
        <dbReference type="PROSITE" id="PS51211"/>
    </source>
</evidence>
<dbReference type="GO" id="GO:0003924">
    <property type="term" value="F:GTPase activity"/>
    <property type="evidence" value="ECO:0007669"/>
    <property type="project" value="InterPro"/>
</dbReference>
<evidence type="ECO:0000256" key="4">
    <source>
        <dbReference type="ARBA" id="ARBA00023180"/>
    </source>
</evidence>
<dbReference type="PANTHER" id="PTHR23345:SF15">
    <property type="entry name" value="VITELLOGENIN 1-RELATED"/>
    <property type="match status" value="1"/>
</dbReference>
<evidence type="ECO:0000313" key="9">
    <source>
        <dbReference type="Proteomes" id="UP000683360"/>
    </source>
</evidence>
<accession>A0A8S3PUD9</accession>
<dbReference type="SUPFAM" id="SSF56968">
    <property type="entry name" value="Lipovitellin-phosvitin complex, beta-sheet shell regions"/>
    <property type="match status" value="1"/>
</dbReference>
<dbReference type="Proteomes" id="UP000683360">
    <property type="component" value="Unassembled WGS sequence"/>
</dbReference>
<keyword evidence="2" id="KW-0758">Storage protein</keyword>
<dbReference type="GO" id="GO:0005319">
    <property type="term" value="F:lipid transporter activity"/>
    <property type="evidence" value="ECO:0007669"/>
    <property type="project" value="InterPro"/>
</dbReference>
<keyword evidence="4" id="KW-0325">Glycoprotein</keyword>
<dbReference type="Pfam" id="PF00071">
    <property type="entry name" value="Ras"/>
    <property type="match status" value="1"/>
</dbReference>
<dbReference type="OrthoDB" id="160294at2759"/>